<comment type="caution">
    <text evidence="2">The sequence shown here is derived from an EMBL/GenBank/DDBJ whole genome shotgun (WGS) entry which is preliminary data.</text>
</comment>
<gene>
    <name evidence="2" type="ORF">ACFPP6_32100</name>
</gene>
<accession>A0ABW0A6W8</accession>
<protein>
    <submittedName>
        <fullName evidence="2">Uncharacterized protein</fullName>
    </submittedName>
</protein>
<proteinExistence type="predicted"/>
<evidence type="ECO:0000313" key="2">
    <source>
        <dbReference type="EMBL" id="MFC5149314.1"/>
    </source>
</evidence>
<evidence type="ECO:0000256" key="1">
    <source>
        <dbReference type="SAM" id="MobiDB-lite"/>
    </source>
</evidence>
<feature type="region of interest" description="Disordered" evidence="1">
    <location>
        <begin position="43"/>
        <end position="62"/>
    </location>
</feature>
<dbReference type="Proteomes" id="UP001596222">
    <property type="component" value="Unassembled WGS sequence"/>
</dbReference>
<feature type="region of interest" description="Disordered" evidence="1">
    <location>
        <begin position="1"/>
        <end position="25"/>
    </location>
</feature>
<dbReference type="EMBL" id="JBHSKJ010000025">
    <property type="protein sequence ID" value="MFC5149314.1"/>
    <property type="molecule type" value="Genomic_DNA"/>
</dbReference>
<sequence>MHRPTEPSRHPRHTPPGGPPPETADPAVLAALLARHGWRRRGAAAGPYSRWTPPDAAGARGRTSLLVPDSRAYPDSADLVAEALAALRHSPAPSARDVLIALHTPVDEIHWQRDAPEPEAPAAAWAAQEQLRAGARALLLAAALAARGTAGYHGARHRRQAETALGRLLTGTAAGGRELTAFLPVGPGAAPGPDGRPVTTALLRALYAARDATDRQRATGAPDAFEPAVEAGVCQELTEAIAELVRGSEGIRITLHWAPAAGPPDGFAARPEPVAFGPGDLPVLREAGARYIRDEPPVAVQLTGAVVRMRREDRGGPGTVRLRILAGVDVPQVRATLDEDDYRIAGHAHLLGMPVRMSGRLESTGGFRRLTDARDVMPVRVDDGERDRLLKSLHENIDFFEEACGGE</sequence>
<reference evidence="3" key="1">
    <citation type="journal article" date="2019" name="Int. J. Syst. Evol. Microbiol.">
        <title>The Global Catalogue of Microorganisms (GCM) 10K type strain sequencing project: providing services to taxonomists for standard genome sequencing and annotation.</title>
        <authorList>
            <consortium name="The Broad Institute Genomics Platform"/>
            <consortium name="The Broad Institute Genome Sequencing Center for Infectious Disease"/>
            <person name="Wu L."/>
            <person name="Ma J."/>
        </authorList>
    </citation>
    <scope>NUCLEOTIDE SEQUENCE [LARGE SCALE GENOMIC DNA]</scope>
    <source>
        <strain evidence="3">CGMCC 4.1641</strain>
    </source>
</reference>
<keyword evidence="3" id="KW-1185">Reference proteome</keyword>
<evidence type="ECO:0000313" key="3">
    <source>
        <dbReference type="Proteomes" id="UP001596222"/>
    </source>
</evidence>
<feature type="compositionally biased region" description="Pro residues" evidence="1">
    <location>
        <begin position="14"/>
        <end position="23"/>
    </location>
</feature>
<dbReference type="RefSeq" id="WP_382049823.1">
    <property type="nucleotide sequence ID" value="NZ_JBHSKJ010000025.1"/>
</dbReference>
<name>A0ABW0A6W8_9ACTN</name>
<organism evidence="2 3">
    <name type="scientific">Streptomyces aureoversilis</name>
    <dbReference type="NCBI Taxonomy" id="67277"/>
    <lineage>
        <taxon>Bacteria</taxon>
        <taxon>Bacillati</taxon>
        <taxon>Actinomycetota</taxon>
        <taxon>Actinomycetes</taxon>
        <taxon>Kitasatosporales</taxon>
        <taxon>Streptomycetaceae</taxon>
        <taxon>Streptomyces</taxon>
    </lineage>
</organism>